<accession>A0A1E4S1G3</accession>
<sequence>MGEIISSNVITWERATRIVETNQLGELYRDQRTTDRYRVFKESCIANGESVVQFIVKHRLQWVSNGQVDVQPSSTRLFANENDVCFIPNEFPYNFSKDITHLVVWSKLRIPCDPNSSIGDVSPRTRCVIDKFIHRNFVEQLGMCDEDVLWFRNFPSLQSVVELSHVHVLLRNFPDAFYRAIVNTSGVVLEESEVDEIMNSD</sequence>
<evidence type="ECO:0000313" key="1">
    <source>
        <dbReference type="EMBL" id="ODV73344.1"/>
    </source>
</evidence>
<dbReference type="EMBL" id="KV453931">
    <property type="protein sequence ID" value="ODV73344.1"/>
    <property type="molecule type" value="Genomic_DNA"/>
</dbReference>
<evidence type="ECO:0000313" key="2">
    <source>
        <dbReference type="Proteomes" id="UP000094389"/>
    </source>
</evidence>
<dbReference type="GO" id="GO:0005737">
    <property type="term" value="C:cytoplasm"/>
    <property type="evidence" value="ECO:0007669"/>
    <property type="project" value="TreeGrafter"/>
</dbReference>
<dbReference type="STRING" id="983966.A0A1E4S1G3"/>
<reference evidence="1 2" key="1">
    <citation type="journal article" date="2016" name="Proc. Natl. Acad. Sci. U.S.A.">
        <title>Comparative genomics of biotechnologically important yeasts.</title>
        <authorList>
            <person name="Riley R."/>
            <person name="Haridas S."/>
            <person name="Wolfe K.H."/>
            <person name="Lopes M.R."/>
            <person name="Hittinger C.T."/>
            <person name="Goeker M."/>
            <person name="Salamov A.A."/>
            <person name="Wisecaver J.H."/>
            <person name="Long T.M."/>
            <person name="Calvey C.H."/>
            <person name="Aerts A.L."/>
            <person name="Barry K.W."/>
            <person name="Choi C."/>
            <person name="Clum A."/>
            <person name="Coughlan A.Y."/>
            <person name="Deshpande S."/>
            <person name="Douglass A.P."/>
            <person name="Hanson S.J."/>
            <person name="Klenk H.-P."/>
            <person name="LaButti K.M."/>
            <person name="Lapidus A."/>
            <person name="Lindquist E.A."/>
            <person name="Lipzen A.M."/>
            <person name="Meier-Kolthoff J.P."/>
            <person name="Ohm R.A."/>
            <person name="Otillar R.P."/>
            <person name="Pangilinan J.L."/>
            <person name="Peng Y."/>
            <person name="Rokas A."/>
            <person name="Rosa C.A."/>
            <person name="Scheuner C."/>
            <person name="Sibirny A.A."/>
            <person name="Slot J.C."/>
            <person name="Stielow J.B."/>
            <person name="Sun H."/>
            <person name="Kurtzman C.P."/>
            <person name="Blackwell M."/>
            <person name="Grigoriev I.V."/>
            <person name="Jeffries T.W."/>
        </authorList>
    </citation>
    <scope>NUCLEOTIDE SEQUENCE [LARGE SCALE GENOMIC DNA]</scope>
    <source>
        <strain evidence="2">ATCC 18201 / CBS 1600 / BCRC 20928 / JCM 3617 / NBRC 0987 / NRRL Y-1542</strain>
    </source>
</reference>
<dbReference type="RefSeq" id="XP_020070383.1">
    <property type="nucleotide sequence ID" value="XM_020215141.1"/>
</dbReference>
<protein>
    <submittedName>
        <fullName evidence="1">Uncharacterized protein</fullName>
    </submittedName>
</protein>
<organism evidence="1 2">
    <name type="scientific">Cyberlindnera jadinii (strain ATCC 18201 / CBS 1600 / BCRC 20928 / JCM 3617 / NBRC 0987 / NRRL Y-1542)</name>
    <name type="common">Torula yeast</name>
    <name type="synonym">Candida utilis</name>
    <dbReference type="NCBI Taxonomy" id="983966"/>
    <lineage>
        <taxon>Eukaryota</taxon>
        <taxon>Fungi</taxon>
        <taxon>Dikarya</taxon>
        <taxon>Ascomycota</taxon>
        <taxon>Saccharomycotina</taxon>
        <taxon>Saccharomycetes</taxon>
        <taxon>Phaffomycetales</taxon>
        <taxon>Phaffomycetaceae</taxon>
        <taxon>Cyberlindnera</taxon>
    </lineage>
</organism>
<dbReference type="Pfam" id="PF12239">
    <property type="entry name" value="DUF3605"/>
    <property type="match status" value="1"/>
</dbReference>
<dbReference type="GO" id="GO:0006044">
    <property type="term" value="P:N-acetylglucosamine metabolic process"/>
    <property type="evidence" value="ECO:0007669"/>
    <property type="project" value="TreeGrafter"/>
</dbReference>
<gene>
    <name evidence="1" type="ORF">CYBJADRAFT_167919</name>
</gene>
<dbReference type="InterPro" id="IPR022036">
    <property type="entry name" value="DUF3605"/>
</dbReference>
<dbReference type="OrthoDB" id="10053431at2759"/>
<proteinExistence type="predicted"/>
<dbReference type="OMA" id="YHDWEDL"/>
<dbReference type="Proteomes" id="UP000094389">
    <property type="component" value="Unassembled WGS sequence"/>
</dbReference>
<dbReference type="AlphaFoldDB" id="A0A1E4S1G3"/>
<dbReference type="PANTHER" id="PTHR35020">
    <property type="entry name" value="N-ACETYLGLUCOSAMINE-INDUCED PROTEIN 1"/>
    <property type="match status" value="1"/>
</dbReference>
<keyword evidence="2" id="KW-1185">Reference proteome</keyword>
<dbReference type="GeneID" id="30989537"/>
<name>A0A1E4S1G3_CYBJN</name>
<dbReference type="PANTHER" id="PTHR35020:SF2">
    <property type="entry name" value="N-ACETYLGLUCOSAMINE-INDUCED PROTEIN 1"/>
    <property type="match status" value="1"/>
</dbReference>